<organism evidence="4 5">
    <name type="scientific">Handelsmanbacteria sp. (strain RIFCSPLOWO2_12_FULL_64_10)</name>
    <dbReference type="NCBI Taxonomy" id="1817868"/>
    <lineage>
        <taxon>Bacteria</taxon>
        <taxon>Candidatus Handelsmaniibacteriota</taxon>
    </lineage>
</organism>
<keyword evidence="1" id="KW-0732">Signal</keyword>
<dbReference type="Proteomes" id="UP000178606">
    <property type="component" value="Unassembled WGS sequence"/>
</dbReference>
<dbReference type="Pfam" id="PF13860">
    <property type="entry name" value="FlgD_ig"/>
    <property type="match status" value="1"/>
</dbReference>
<dbReference type="InterPro" id="IPR026444">
    <property type="entry name" value="Secre_tail"/>
</dbReference>
<dbReference type="CDD" id="cd08547">
    <property type="entry name" value="Type_II_cohesin"/>
    <property type="match status" value="1"/>
</dbReference>
<evidence type="ECO:0008006" key="6">
    <source>
        <dbReference type="Google" id="ProtNLM"/>
    </source>
</evidence>
<reference evidence="4 5" key="1">
    <citation type="journal article" date="2016" name="Nat. Commun.">
        <title>Thousands of microbial genomes shed light on interconnected biogeochemical processes in an aquifer system.</title>
        <authorList>
            <person name="Anantharaman K."/>
            <person name="Brown C.T."/>
            <person name="Hug L.A."/>
            <person name="Sharon I."/>
            <person name="Castelle C.J."/>
            <person name="Probst A.J."/>
            <person name="Thomas B.C."/>
            <person name="Singh A."/>
            <person name="Wilkins M.J."/>
            <person name="Karaoz U."/>
            <person name="Brodie E.L."/>
            <person name="Williams K.H."/>
            <person name="Hubbard S.S."/>
            <person name="Banfield J.F."/>
        </authorList>
    </citation>
    <scope>NUCLEOTIDE SEQUENCE [LARGE SCALE GENOMIC DNA]</scope>
    <source>
        <strain evidence="5">RIFCSPLOWO2_12_FULL_64_10</strain>
    </source>
</reference>
<dbReference type="InterPro" id="IPR025965">
    <property type="entry name" value="FlgD/Vpr_Ig-like"/>
</dbReference>
<dbReference type="Pfam" id="PF00963">
    <property type="entry name" value="Cohesin"/>
    <property type="match status" value="1"/>
</dbReference>
<dbReference type="GO" id="GO:0000272">
    <property type="term" value="P:polysaccharide catabolic process"/>
    <property type="evidence" value="ECO:0007669"/>
    <property type="project" value="InterPro"/>
</dbReference>
<evidence type="ECO:0000313" key="4">
    <source>
        <dbReference type="EMBL" id="OGG57046.1"/>
    </source>
</evidence>
<dbReference type="SUPFAM" id="SSF49384">
    <property type="entry name" value="Carbohydrate-binding domain"/>
    <property type="match status" value="1"/>
</dbReference>
<dbReference type="GO" id="GO:0030246">
    <property type="term" value="F:carbohydrate binding"/>
    <property type="evidence" value="ECO:0007669"/>
    <property type="project" value="InterPro"/>
</dbReference>
<dbReference type="Gene3D" id="2.60.40.4070">
    <property type="match status" value="1"/>
</dbReference>
<evidence type="ECO:0000313" key="5">
    <source>
        <dbReference type="Proteomes" id="UP000178606"/>
    </source>
</evidence>
<evidence type="ECO:0000259" key="2">
    <source>
        <dbReference type="Pfam" id="PF00963"/>
    </source>
</evidence>
<comment type="caution">
    <text evidence="4">The sequence shown here is derived from an EMBL/GenBank/DDBJ whole genome shotgun (WGS) entry which is preliminary data.</text>
</comment>
<feature type="chain" id="PRO_5009523703" description="FlgD Ig-like domain-containing protein" evidence="1">
    <location>
        <begin position="23"/>
        <end position="250"/>
    </location>
</feature>
<protein>
    <recommendedName>
        <fullName evidence="6">FlgD Ig-like domain-containing protein</fullName>
    </recommendedName>
</protein>
<evidence type="ECO:0000256" key="1">
    <source>
        <dbReference type="SAM" id="SignalP"/>
    </source>
</evidence>
<proteinExistence type="predicted"/>
<dbReference type="NCBIfam" id="TIGR04183">
    <property type="entry name" value="Por_Secre_tail"/>
    <property type="match status" value="1"/>
</dbReference>
<name>A0A1F6D6K7_HANXR</name>
<accession>A0A1F6D6K7</accession>
<feature type="domain" description="Cohesin" evidence="2">
    <location>
        <begin position="39"/>
        <end position="130"/>
    </location>
</feature>
<feature type="signal peptide" evidence="1">
    <location>
        <begin position="1"/>
        <end position="22"/>
    </location>
</feature>
<gene>
    <name evidence="4" type="ORF">A3F84_05055</name>
</gene>
<dbReference type="AlphaFoldDB" id="A0A1F6D6K7"/>
<dbReference type="EMBL" id="MFKF01000017">
    <property type="protein sequence ID" value="OGG57046.1"/>
    <property type="molecule type" value="Genomic_DNA"/>
</dbReference>
<dbReference type="Gene3D" id="2.60.40.680">
    <property type="match status" value="1"/>
</dbReference>
<feature type="domain" description="FlgD/Vpr Ig-like" evidence="3">
    <location>
        <begin position="186"/>
        <end position="238"/>
    </location>
</feature>
<dbReference type="InterPro" id="IPR008965">
    <property type="entry name" value="CBM2/CBM3_carb-bd_dom_sf"/>
</dbReference>
<evidence type="ECO:0000259" key="3">
    <source>
        <dbReference type="Pfam" id="PF13860"/>
    </source>
</evidence>
<sequence length="250" mass="26694">MARKVMFLVAAMLIAGAASVLAAEPGALLKSLEGLAGRDEVQIQVTLSEMNQIKGYGFVVNFDPAQYEFVKAEQGVDNLLGGGSPLFLTSAKEPGQVMIANARVTNGAGVSGSGGAAVLTFRRLGNALGGFQLSNLQVLDASGSVSKIENLQALDLRPREFGLDQNYPNPFNPATQISYRAPADGHVRLVIYNLLGQQVRTLVNGFTPAGAYTITWDGKDEVGRQVASGIYLYRMQADKFSAVHRMTLLK</sequence>
<dbReference type="InterPro" id="IPR002102">
    <property type="entry name" value="Cohesin_dom"/>
</dbReference>